<organism evidence="2 3">
    <name type="scientific">Anaeromyxobacter dehalogenans (strain ATCC BAA-258 / DSM 21875 / 2CP-1)</name>
    <dbReference type="NCBI Taxonomy" id="455488"/>
    <lineage>
        <taxon>Bacteria</taxon>
        <taxon>Pseudomonadati</taxon>
        <taxon>Myxococcota</taxon>
        <taxon>Myxococcia</taxon>
        <taxon>Myxococcales</taxon>
        <taxon>Cystobacterineae</taxon>
        <taxon>Anaeromyxobacteraceae</taxon>
        <taxon>Anaeromyxobacter</taxon>
    </lineage>
</organism>
<dbReference type="HOGENOM" id="CLU_2204569_0_0_7"/>
<evidence type="ECO:0000256" key="1">
    <source>
        <dbReference type="SAM" id="MobiDB-lite"/>
    </source>
</evidence>
<evidence type="ECO:0000313" key="3">
    <source>
        <dbReference type="Proteomes" id="UP000007089"/>
    </source>
</evidence>
<feature type="region of interest" description="Disordered" evidence="1">
    <location>
        <begin position="88"/>
        <end position="112"/>
    </location>
</feature>
<dbReference type="KEGG" id="acp:A2cp1_0986"/>
<dbReference type="EMBL" id="CP001359">
    <property type="protein sequence ID" value="ACL64337.1"/>
    <property type="molecule type" value="Genomic_DNA"/>
</dbReference>
<dbReference type="AlphaFoldDB" id="B8JEL1"/>
<evidence type="ECO:0000313" key="2">
    <source>
        <dbReference type="EMBL" id="ACL64337.1"/>
    </source>
</evidence>
<protein>
    <submittedName>
        <fullName evidence="2">Uncharacterized protein</fullName>
    </submittedName>
</protein>
<dbReference type="Proteomes" id="UP000007089">
    <property type="component" value="Chromosome"/>
</dbReference>
<reference evidence="2" key="1">
    <citation type="submission" date="2009-01" db="EMBL/GenBank/DDBJ databases">
        <title>Complete sequence of Anaeromyxobacter dehalogenans 2CP-1.</title>
        <authorList>
            <consortium name="US DOE Joint Genome Institute"/>
            <person name="Lucas S."/>
            <person name="Copeland A."/>
            <person name="Lapidus A."/>
            <person name="Glavina del Rio T."/>
            <person name="Dalin E."/>
            <person name="Tice H."/>
            <person name="Bruce D."/>
            <person name="Goodwin L."/>
            <person name="Pitluck S."/>
            <person name="Saunders E."/>
            <person name="Brettin T."/>
            <person name="Detter J.C."/>
            <person name="Han C."/>
            <person name="Larimer F."/>
            <person name="Land M."/>
            <person name="Hauser L."/>
            <person name="Kyrpides N."/>
            <person name="Ovchinnikova G."/>
            <person name="Beliaev A.S."/>
            <person name="Richardson P."/>
        </authorList>
    </citation>
    <scope>NUCLEOTIDE SEQUENCE</scope>
    <source>
        <strain evidence="2">2CP-1</strain>
    </source>
</reference>
<keyword evidence="3" id="KW-1185">Reference proteome</keyword>
<accession>B8JEL1</accession>
<proteinExistence type="predicted"/>
<dbReference type="RefSeq" id="WP_012632336.1">
    <property type="nucleotide sequence ID" value="NC_011891.1"/>
</dbReference>
<name>B8JEL1_ANAD2</name>
<gene>
    <name evidence="2" type="ordered locus">A2cp1_0986</name>
</gene>
<feature type="compositionally biased region" description="Basic and acidic residues" evidence="1">
    <location>
        <begin position="90"/>
        <end position="104"/>
    </location>
</feature>
<sequence length="112" mass="11845">MILDDVLRNPVLKRALAAGEEQVGRVVGKLLASDRVGGGLQSLVSSALQARSTFDRGVRQALHAANLPSRDDVAALKRKLEELEQVIDGLSERVDRGGPDRGGPDRGGPGPE</sequence>